<evidence type="ECO:0000313" key="2">
    <source>
        <dbReference type="Proteomes" id="UP000032180"/>
    </source>
</evidence>
<dbReference type="Pfam" id="PF07911">
    <property type="entry name" value="DUF1677"/>
    <property type="match status" value="1"/>
</dbReference>
<dbReference type="Gramene" id="LPERR01G26230.1">
    <property type="protein sequence ID" value="LPERR01G26230.1"/>
    <property type="gene ID" value="LPERR01G26230"/>
</dbReference>
<reference evidence="1 2" key="1">
    <citation type="submission" date="2012-08" db="EMBL/GenBank/DDBJ databases">
        <title>Oryza genome evolution.</title>
        <authorList>
            <person name="Wing R.A."/>
        </authorList>
    </citation>
    <scope>NUCLEOTIDE SEQUENCE</scope>
</reference>
<sequence>MLLSIPDDLTTVNEGTLVGFVYCLGPSQGGDDDASFRVICVAWYNTKLVVFTFSSVTRRWGIATSSSWSSLGTEPPNRGSPRGFDYVDGCFYWTVHWADKILMLDALKMKFSIINYSHCAEDRLRACVAVDREGNPGMLTVAEYIGNKKFRFSALRNRVTYFILGAAEGFIFLRGDVNFSVFNDIDYFSLNVKTAEFEYICGMAPDKCYFHVCPYFRFPPASAKPYSRTDQLKIPSVHLTTMKGYTARLADEELDLEPQMESDTTEEALMLQGGADELHHQQQQHQEEEEAGSVRCECCGMAEDCTPGYVRRVRAWFEGRLVCGLCAEAVSERRRCDPALAVGEAVESHATLCDRFNNTVRLNPTLSLARSMRDIARTSCISRRRSGESPRPAAPCGASNKIGRVQSCPVRYPYV</sequence>
<dbReference type="HOGENOM" id="CLU_662874_0_0_1"/>
<keyword evidence="2" id="KW-1185">Reference proteome</keyword>
<dbReference type="PANTHER" id="PTHR31264:SF11">
    <property type="entry name" value="OS07G0555100 PROTEIN"/>
    <property type="match status" value="1"/>
</dbReference>
<dbReference type="EnsemblPlants" id="LPERR01G26230.1">
    <property type="protein sequence ID" value="LPERR01G26230.1"/>
    <property type="gene ID" value="LPERR01G26230"/>
</dbReference>
<reference evidence="1" key="3">
    <citation type="submission" date="2015-04" db="UniProtKB">
        <authorList>
            <consortium name="EnsemblPlants"/>
        </authorList>
    </citation>
    <scope>IDENTIFICATION</scope>
</reference>
<dbReference type="Proteomes" id="UP000032180">
    <property type="component" value="Chromosome 1"/>
</dbReference>
<dbReference type="AlphaFoldDB" id="A0A0D9V5J6"/>
<accession>A0A0D9V5J6</accession>
<dbReference type="eggNOG" id="ENOG502R1GR">
    <property type="taxonomic scope" value="Eukaryota"/>
</dbReference>
<evidence type="ECO:0000313" key="1">
    <source>
        <dbReference type="EnsemblPlants" id="LPERR01G26230.1"/>
    </source>
</evidence>
<dbReference type="STRING" id="77586.A0A0D9V5J6"/>
<name>A0A0D9V5J6_9ORYZ</name>
<organism evidence="1 2">
    <name type="scientific">Leersia perrieri</name>
    <dbReference type="NCBI Taxonomy" id="77586"/>
    <lineage>
        <taxon>Eukaryota</taxon>
        <taxon>Viridiplantae</taxon>
        <taxon>Streptophyta</taxon>
        <taxon>Embryophyta</taxon>
        <taxon>Tracheophyta</taxon>
        <taxon>Spermatophyta</taxon>
        <taxon>Magnoliopsida</taxon>
        <taxon>Liliopsida</taxon>
        <taxon>Poales</taxon>
        <taxon>Poaceae</taxon>
        <taxon>BOP clade</taxon>
        <taxon>Oryzoideae</taxon>
        <taxon>Oryzeae</taxon>
        <taxon>Oryzinae</taxon>
        <taxon>Leersia</taxon>
    </lineage>
</organism>
<protein>
    <submittedName>
        <fullName evidence="1">Uncharacterized protein</fullName>
    </submittedName>
</protein>
<reference evidence="2" key="2">
    <citation type="submission" date="2013-12" db="EMBL/GenBank/DDBJ databases">
        <authorList>
            <person name="Yu Y."/>
            <person name="Lee S."/>
            <person name="de Baynast K."/>
            <person name="Wissotski M."/>
            <person name="Liu L."/>
            <person name="Talag J."/>
            <person name="Goicoechea J."/>
            <person name="Angelova A."/>
            <person name="Jetty R."/>
            <person name="Kudrna D."/>
            <person name="Golser W."/>
            <person name="Rivera L."/>
            <person name="Zhang J."/>
            <person name="Wing R."/>
        </authorList>
    </citation>
    <scope>NUCLEOTIDE SEQUENCE</scope>
</reference>
<dbReference type="PANTHER" id="PTHR31264">
    <property type="entry name" value="OS07G0554500 PROTEIN-RELATED"/>
    <property type="match status" value="1"/>
</dbReference>
<dbReference type="InterPro" id="IPR012876">
    <property type="entry name" value="DUF1677_pln"/>
</dbReference>
<proteinExistence type="predicted"/>